<keyword evidence="10" id="KW-1185">Reference proteome</keyword>
<dbReference type="SMART" id="SM00905">
    <property type="entry name" value="FolB"/>
    <property type="match status" value="1"/>
</dbReference>
<dbReference type="InterPro" id="IPR006157">
    <property type="entry name" value="FolB_dom"/>
</dbReference>
<keyword evidence="5" id="KW-0289">Folate biosynthesis</keyword>
<dbReference type="EMBL" id="MU004237">
    <property type="protein sequence ID" value="KAF2667807.1"/>
    <property type="molecule type" value="Genomic_DNA"/>
</dbReference>
<evidence type="ECO:0000256" key="4">
    <source>
        <dbReference type="ARBA" id="ARBA00013043"/>
    </source>
</evidence>
<dbReference type="PANTHER" id="PTHR42844:SF1">
    <property type="entry name" value="DIHYDRONEOPTERIN ALDOLASE 1-RELATED"/>
    <property type="match status" value="1"/>
</dbReference>
<accession>A0A6A6U8N8</accession>
<evidence type="ECO:0000256" key="2">
    <source>
        <dbReference type="ARBA" id="ARBA00005013"/>
    </source>
</evidence>
<dbReference type="PANTHER" id="PTHR42844">
    <property type="entry name" value="DIHYDRONEOPTERIN ALDOLASE 1-RELATED"/>
    <property type="match status" value="1"/>
</dbReference>
<evidence type="ECO:0000256" key="6">
    <source>
        <dbReference type="ARBA" id="ARBA00023239"/>
    </source>
</evidence>
<protein>
    <recommendedName>
        <fullName evidence="4">dihydroneopterin aldolase</fullName>
        <ecNumber evidence="4">4.1.2.25</ecNumber>
    </recommendedName>
    <alternativeName>
        <fullName evidence="7">7,8-dihydroneopterin aldolase</fullName>
    </alternativeName>
</protein>
<evidence type="ECO:0000313" key="9">
    <source>
        <dbReference type="EMBL" id="KAF2667807.1"/>
    </source>
</evidence>
<keyword evidence="6" id="KW-0456">Lyase</keyword>
<reference evidence="9" key="1">
    <citation type="journal article" date="2020" name="Stud. Mycol.">
        <title>101 Dothideomycetes genomes: a test case for predicting lifestyles and emergence of pathogens.</title>
        <authorList>
            <person name="Haridas S."/>
            <person name="Albert R."/>
            <person name="Binder M."/>
            <person name="Bloem J."/>
            <person name="Labutti K."/>
            <person name="Salamov A."/>
            <person name="Andreopoulos B."/>
            <person name="Baker S."/>
            <person name="Barry K."/>
            <person name="Bills G."/>
            <person name="Bluhm B."/>
            <person name="Cannon C."/>
            <person name="Castanera R."/>
            <person name="Culley D."/>
            <person name="Daum C."/>
            <person name="Ezra D."/>
            <person name="Gonzalez J."/>
            <person name="Henrissat B."/>
            <person name="Kuo A."/>
            <person name="Liang C."/>
            <person name="Lipzen A."/>
            <person name="Lutzoni F."/>
            <person name="Magnuson J."/>
            <person name="Mondo S."/>
            <person name="Nolan M."/>
            <person name="Ohm R."/>
            <person name="Pangilinan J."/>
            <person name="Park H.-J."/>
            <person name="Ramirez L."/>
            <person name="Alfaro M."/>
            <person name="Sun H."/>
            <person name="Tritt A."/>
            <person name="Yoshinaga Y."/>
            <person name="Zwiers L.-H."/>
            <person name="Turgeon B."/>
            <person name="Goodwin S."/>
            <person name="Spatafora J."/>
            <person name="Crous P."/>
            <person name="Grigoriev I."/>
        </authorList>
    </citation>
    <scope>NUCLEOTIDE SEQUENCE</scope>
    <source>
        <strain evidence="9">CBS 115976</strain>
    </source>
</reference>
<dbReference type="Pfam" id="PF02152">
    <property type="entry name" value="FolB"/>
    <property type="match status" value="1"/>
</dbReference>
<dbReference type="Proteomes" id="UP000799302">
    <property type="component" value="Unassembled WGS sequence"/>
</dbReference>
<feature type="domain" description="Dihydroneopterin aldolase/epimerase" evidence="8">
    <location>
        <begin position="194"/>
        <end position="298"/>
    </location>
</feature>
<dbReference type="OrthoDB" id="5425486at2759"/>
<evidence type="ECO:0000313" key="10">
    <source>
        <dbReference type="Proteomes" id="UP000799302"/>
    </source>
</evidence>
<dbReference type="GO" id="GO:0005737">
    <property type="term" value="C:cytoplasm"/>
    <property type="evidence" value="ECO:0007669"/>
    <property type="project" value="TreeGrafter"/>
</dbReference>
<dbReference type="EC" id="4.1.2.25" evidence="4"/>
<dbReference type="InterPro" id="IPR043133">
    <property type="entry name" value="GTP-CH-I_C/QueF"/>
</dbReference>
<name>A0A6A6U8N8_9PEZI</name>
<dbReference type="GO" id="GO:0004150">
    <property type="term" value="F:dihydroneopterin aldolase activity"/>
    <property type="evidence" value="ECO:0007669"/>
    <property type="project" value="UniProtKB-EC"/>
</dbReference>
<proteinExistence type="inferred from homology"/>
<evidence type="ECO:0000256" key="7">
    <source>
        <dbReference type="ARBA" id="ARBA00032903"/>
    </source>
</evidence>
<gene>
    <name evidence="9" type="ORF">BT63DRAFT_301471</name>
</gene>
<comment type="pathway">
    <text evidence="2">Cofactor biosynthesis; tetrahydrofolate biosynthesis; 2-amino-4-hydroxy-6-hydroxymethyl-7,8-dihydropteridine diphosphate from 7,8-dihydroneopterin triphosphate: step 3/4.</text>
</comment>
<dbReference type="InterPro" id="IPR006156">
    <property type="entry name" value="Dihydroneopterin_aldolase"/>
</dbReference>
<dbReference type="GO" id="GO:0046656">
    <property type="term" value="P:folic acid biosynthetic process"/>
    <property type="evidence" value="ECO:0007669"/>
    <property type="project" value="UniProtKB-KW"/>
</dbReference>
<comment type="catalytic activity">
    <reaction evidence="1">
        <text>7,8-dihydroneopterin = 6-hydroxymethyl-7,8-dihydropterin + glycolaldehyde</text>
        <dbReference type="Rhea" id="RHEA:10540"/>
        <dbReference type="ChEBI" id="CHEBI:17001"/>
        <dbReference type="ChEBI" id="CHEBI:17071"/>
        <dbReference type="ChEBI" id="CHEBI:44841"/>
        <dbReference type="EC" id="4.1.2.25"/>
    </reaction>
</comment>
<comment type="similarity">
    <text evidence="3">Belongs to the DHNA family.</text>
</comment>
<dbReference type="Gene3D" id="3.30.1130.10">
    <property type="match status" value="2"/>
</dbReference>
<evidence type="ECO:0000256" key="5">
    <source>
        <dbReference type="ARBA" id="ARBA00022909"/>
    </source>
</evidence>
<dbReference type="SUPFAM" id="SSF55620">
    <property type="entry name" value="Tetrahydrobiopterin biosynthesis enzymes-like"/>
    <property type="match status" value="2"/>
</dbReference>
<dbReference type="AlphaFoldDB" id="A0A6A6U8N8"/>
<sequence>METEKASSLTLKRSEEASKKLDSIPLSTTTTPIMRKNPVQLDAIKDYVFIEDVNVAIPISNPHEWYGQTPQPGILSLKIGFDSRKAGTSDDIEDCLDYSKLLKLLNNLSASLSPARLKELACPPITCATEAAGAIAVVIGNHLDSIRCHTVWASIKLRLPKEVALTGGEAIVNSRYWSMETDKGRDQQAETTELTFKDMLVYCIVGVREKERVQKQPVKVTIRIVGGDLGKGLPPLQIMGVMQMIEQSKFQTVERLANRIAEWIIFYNMKFSTSTVIVKISKPAISNICSGPGVKITRTKQDFRAADETK</sequence>
<organism evidence="9 10">
    <name type="scientific">Microthyrium microscopicum</name>
    <dbReference type="NCBI Taxonomy" id="703497"/>
    <lineage>
        <taxon>Eukaryota</taxon>
        <taxon>Fungi</taxon>
        <taxon>Dikarya</taxon>
        <taxon>Ascomycota</taxon>
        <taxon>Pezizomycotina</taxon>
        <taxon>Dothideomycetes</taxon>
        <taxon>Dothideomycetes incertae sedis</taxon>
        <taxon>Microthyriales</taxon>
        <taxon>Microthyriaceae</taxon>
        <taxon>Microthyrium</taxon>
    </lineage>
</organism>
<evidence type="ECO:0000256" key="1">
    <source>
        <dbReference type="ARBA" id="ARBA00001353"/>
    </source>
</evidence>
<evidence type="ECO:0000256" key="3">
    <source>
        <dbReference type="ARBA" id="ARBA00005708"/>
    </source>
</evidence>
<evidence type="ECO:0000259" key="8">
    <source>
        <dbReference type="SMART" id="SM00905"/>
    </source>
</evidence>